<proteinExistence type="predicted"/>
<reference evidence="2 3" key="1">
    <citation type="submission" date="2018-06" db="EMBL/GenBank/DDBJ databases">
        <title>Genomic Encyclopedia of Archaeal and Bacterial Type Strains, Phase II (KMG-II): from individual species to whole genera.</title>
        <authorList>
            <person name="Goeker M."/>
        </authorList>
    </citation>
    <scope>NUCLEOTIDE SEQUENCE [LARGE SCALE GENOMIC DNA]</scope>
    <source>
        <strain evidence="2 3">DSM 21851</strain>
    </source>
</reference>
<evidence type="ECO:0008006" key="4">
    <source>
        <dbReference type="Google" id="ProtNLM"/>
    </source>
</evidence>
<sequence>MRFTTLLLLTALLLFKSGFAQQAKETRRFQLKEVKQGVAVDATHFYVINNTSLTKHTKTDGRQVANWKDTTGLLKHLNSGVVLDGKLYCVHSNYPDVPMLSSIEIFDTGTLRHIGTHSFGLYPGSATWADFYRGFWWVAFANYSDKASAEGRDNRWTMLVKFSEKWERLESWAFPANVLQAFASKSSSGGTWGKDGLLYCTGHDKPELYVLKLPDRGSTLQYVKTIPTVSEGQAFAIDRSAKNKLVLYGITRHDNYVIVSEVE</sequence>
<evidence type="ECO:0000256" key="1">
    <source>
        <dbReference type="SAM" id="SignalP"/>
    </source>
</evidence>
<keyword evidence="3" id="KW-1185">Reference proteome</keyword>
<comment type="caution">
    <text evidence="2">The sequence shown here is derived from an EMBL/GenBank/DDBJ whole genome shotgun (WGS) entry which is preliminary data.</text>
</comment>
<feature type="chain" id="PRO_5016293152" description="Cycloisomerase" evidence="1">
    <location>
        <begin position="23"/>
        <end position="263"/>
    </location>
</feature>
<gene>
    <name evidence="2" type="ORF">LX87_01844</name>
</gene>
<dbReference type="AlphaFoldDB" id="A0A327X186"/>
<organism evidence="2 3">
    <name type="scientific">Larkinella arboricola</name>
    <dbReference type="NCBI Taxonomy" id="643671"/>
    <lineage>
        <taxon>Bacteria</taxon>
        <taxon>Pseudomonadati</taxon>
        <taxon>Bacteroidota</taxon>
        <taxon>Cytophagia</taxon>
        <taxon>Cytophagales</taxon>
        <taxon>Spirosomataceae</taxon>
        <taxon>Larkinella</taxon>
    </lineage>
</organism>
<keyword evidence="1" id="KW-0732">Signal</keyword>
<name>A0A327X186_LARAB</name>
<accession>A0A327X186</accession>
<dbReference type="Proteomes" id="UP000248790">
    <property type="component" value="Unassembled WGS sequence"/>
</dbReference>
<evidence type="ECO:0000313" key="2">
    <source>
        <dbReference type="EMBL" id="RAK00146.1"/>
    </source>
</evidence>
<evidence type="ECO:0000313" key="3">
    <source>
        <dbReference type="Proteomes" id="UP000248790"/>
    </source>
</evidence>
<dbReference type="SUPFAM" id="SSF75011">
    <property type="entry name" value="3-carboxy-cis,cis-mucoante lactonizing enzyme"/>
    <property type="match status" value="1"/>
</dbReference>
<dbReference type="EMBL" id="QLMC01000002">
    <property type="protein sequence ID" value="RAK00146.1"/>
    <property type="molecule type" value="Genomic_DNA"/>
</dbReference>
<protein>
    <recommendedName>
        <fullName evidence="4">Cycloisomerase</fullName>
    </recommendedName>
</protein>
<feature type="signal peptide" evidence="1">
    <location>
        <begin position="1"/>
        <end position="22"/>
    </location>
</feature>
<dbReference type="OrthoDB" id="839202at2"/>